<reference evidence="1" key="1">
    <citation type="submission" date="2013-07" db="EMBL/GenBank/DDBJ databases">
        <title>The genome of Eucalyptus grandis.</title>
        <authorList>
            <person name="Schmutz J."/>
            <person name="Hayes R."/>
            <person name="Myburg A."/>
            <person name="Tuskan G."/>
            <person name="Grattapaglia D."/>
            <person name="Rokhsar D.S."/>
        </authorList>
    </citation>
    <scope>NUCLEOTIDE SEQUENCE</scope>
    <source>
        <tissue evidence="1">Leaf extractions</tissue>
    </source>
</reference>
<dbReference type="AlphaFoldDB" id="A0A059C5Z7"/>
<dbReference type="EMBL" id="KK198757">
    <property type="protein sequence ID" value="KCW73606.1"/>
    <property type="molecule type" value="Genomic_DNA"/>
</dbReference>
<name>A0A059C5Z7_EUCGR</name>
<sequence length="96" mass="10714">MEKQARQSETTGSSLYAVWLGLLFKRKLSQSWCYRLGLPYAKLGIAANNHPQRGWGLGVLLRCLGNVDVVCTIHTDVQQAKGFPGLLNCKKLRWPG</sequence>
<organism evidence="1">
    <name type="scientific">Eucalyptus grandis</name>
    <name type="common">Flooded gum</name>
    <dbReference type="NCBI Taxonomy" id="71139"/>
    <lineage>
        <taxon>Eukaryota</taxon>
        <taxon>Viridiplantae</taxon>
        <taxon>Streptophyta</taxon>
        <taxon>Embryophyta</taxon>
        <taxon>Tracheophyta</taxon>
        <taxon>Spermatophyta</taxon>
        <taxon>Magnoliopsida</taxon>
        <taxon>eudicotyledons</taxon>
        <taxon>Gunneridae</taxon>
        <taxon>Pentapetalae</taxon>
        <taxon>rosids</taxon>
        <taxon>malvids</taxon>
        <taxon>Myrtales</taxon>
        <taxon>Myrtaceae</taxon>
        <taxon>Myrtoideae</taxon>
        <taxon>Eucalypteae</taxon>
        <taxon>Eucalyptus</taxon>
    </lineage>
</organism>
<protein>
    <submittedName>
        <fullName evidence="1">Uncharacterized protein</fullName>
    </submittedName>
</protein>
<proteinExistence type="predicted"/>
<dbReference type="InParanoid" id="A0A059C5Z7"/>
<dbReference type="Gramene" id="KCW73606">
    <property type="protein sequence ID" value="KCW73606"/>
    <property type="gene ID" value="EUGRSUZ_E02173"/>
</dbReference>
<evidence type="ECO:0000313" key="1">
    <source>
        <dbReference type="EMBL" id="KCW73606.1"/>
    </source>
</evidence>
<accession>A0A059C5Z7</accession>
<gene>
    <name evidence="1" type="ORF">EUGRSUZ_E02173</name>
</gene>